<dbReference type="OrthoDB" id="3483437at2"/>
<protein>
    <submittedName>
        <fullName evidence="1">Uncharacterized protein</fullName>
    </submittedName>
</protein>
<proteinExistence type="predicted"/>
<dbReference type="AlphaFoldDB" id="A0A1C5INR2"/>
<name>A0A1C5INR2_9ACTN</name>
<evidence type="ECO:0000313" key="1">
    <source>
        <dbReference type="EMBL" id="SCG59968.1"/>
    </source>
</evidence>
<organism evidence="1 2">
    <name type="scientific">Micromonospora halophytica</name>
    <dbReference type="NCBI Taxonomy" id="47864"/>
    <lineage>
        <taxon>Bacteria</taxon>
        <taxon>Bacillati</taxon>
        <taxon>Actinomycetota</taxon>
        <taxon>Actinomycetes</taxon>
        <taxon>Micromonosporales</taxon>
        <taxon>Micromonosporaceae</taxon>
        <taxon>Micromonospora</taxon>
    </lineage>
</organism>
<reference evidence="2" key="1">
    <citation type="submission" date="2016-06" db="EMBL/GenBank/DDBJ databases">
        <authorList>
            <person name="Varghese N."/>
        </authorList>
    </citation>
    <scope>NUCLEOTIDE SEQUENCE [LARGE SCALE GENOMIC DNA]</scope>
    <source>
        <strain evidence="2">DSM 43171</strain>
    </source>
</reference>
<dbReference type="STRING" id="47864.GA0070560_11479"/>
<accession>A0A1C5INR2</accession>
<dbReference type="EMBL" id="FMDN01000014">
    <property type="protein sequence ID" value="SCG59968.1"/>
    <property type="molecule type" value="Genomic_DNA"/>
</dbReference>
<evidence type="ECO:0000313" key="2">
    <source>
        <dbReference type="Proteomes" id="UP000199408"/>
    </source>
</evidence>
<gene>
    <name evidence="1" type="ORF">GA0070560_11479</name>
</gene>
<dbReference type="RefSeq" id="WP_091299067.1">
    <property type="nucleotide sequence ID" value="NZ_FMDN01000014.1"/>
</dbReference>
<sequence length="302" mass="32190">MKARIVEAQADLFEVGVLSQTAEVESVPMDRLLADPSGPPLVVIGGLLDAERLVEMRKLSSALARARVAVIVVPPFTGLDLGRYFETPVQLGVRRRAAYSAARITDGALEEILGGEVKVRSDHFFDTALGAGVLAVDAQSKPVLLRYQATNTAGPVFFSTLQLLTYTALTDEAHRQSLLWHLLSWTPTVTAEAREIARQPPSPPTAEAVGEGVLVPIVLLLAAGGPQTAELLRSRAGALLGVDLSANDVGRALEELTRQGLSASDASAVSDRGALVRFLEQRGMHPYLRELGALLASEETIT</sequence>
<dbReference type="Proteomes" id="UP000199408">
    <property type="component" value="Unassembled WGS sequence"/>
</dbReference>
<keyword evidence="2" id="KW-1185">Reference proteome</keyword>